<dbReference type="GO" id="GO:0043709">
    <property type="term" value="P:cell adhesion involved in single-species biofilm formation"/>
    <property type="evidence" value="ECO:0007669"/>
    <property type="project" value="TreeGrafter"/>
</dbReference>
<feature type="domain" description="Fimbrial-type adhesion" evidence="5">
    <location>
        <begin position="22"/>
        <end position="169"/>
    </location>
</feature>
<dbReference type="PANTHER" id="PTHR33420">
    <property type="entry name" value="FIMBRIAL SUBUNIT ELFA-RELATED"/>
    <property type="match status" value="1"/>
</dbReference>
<evidence type="ECO:0000256" key="1">
    <source>
        <dbReference type="ARBA" id="ARBA00004561"/>
    </source>
</evidence>
<keyword evidence="4" id="KW-0281">Fimbrium</keyword>
<evidence type="ECO:0000313" key="6">
    <source>
        <dbReference type="EMBL" id="EBR4142588.1"/>
    </source>
</evidence>
<reference evidence="6" key="1">
    <citation type="submission" date="2018-07" db="EMBL/GenBank/DDBJ databases">
        <authorList>
            <consortium name="PulseNet: The National Subtyping Network for Foodborne Disease Surveillance"/>
            <person name="Tarr C.L."/>
            <person name="Trees E."/>
            <person name="Katz L.S."/>
            <person name="Carleton-Romer H.A."/>
            <person name="Stroika S."/>
            <person name="Kucerova Z."/>
            <person name="Roache K.F."/>
            <person name="Sabol A.L."/>
            <person name="Besser J."/>
            <person name="Gerner-Smidt P."/>
        </authorList>
    </citation>
    <scope>NUCLEOTIDE SEQUENCE</scope>
    <source>
        <strain evidence="6">PNUSAS006765</strain>
    </source>
</reference>
<name>A0A5U7LUQ0_SALER</name>
<dbReference type="AlphaFoldDB" id="A0A5U7LUQ0"/>
<proteinExistence type="inferred from homology"/>
<protein>
    <submittedName>
        <fullName evidence="6">Type 1 fimbrial protein</fullName>
    </submittedName>
</protein>
<dbReference type="EMBL" id="AAGSEK010000028">
    <property type="protein sequence ID" value="EBR4142588.1"/>
    <property type="molecule type" value="Genomic_DNA"/>
</dbReference>
<evidence type="ECO:0000256" key="4">
    <source>
        <dbReference type="ARBA" id="ARBA00023263"/>
    </source>
</evidence>
<dbReference type="Pfam" id="PF00419">
    <property type="entry name" value="Fimbrial"/>
    <property type="match status" value="1"/>
</dbReference>
<comment type="similarity">
    <text evidence="2">Belongs to the fimbrial protein family.</text>
</comment>
<dbReference type="SUPFAM" id="SSF49401">
    <property type="entry name" value="Bacterial adhesins"/>
    <property type="match status" value="1"/>
</dbReference>
<dbReference type="PANTHER" id="PTHR33420:SF3">
    <property type="entry name" value="FIMBRIAL SUBUNIT ELFA"/>
    <property type="match status" value="1"/>
</dbReference>
<dbReference type="InterPro" id="IPR008966">
    <property type="entry name" value="Adhesion_dom_sf"/>
</dbReference>
<evidence type="ECO:0000259" key="5">
    <source>
        <dbReference type="Pfam" id="PF00419"/>
    </source>
</evidence>
<organism evidence="6">
    <name type="scientific">Salmonella enterica</name>
    <name type="common">Salmonella choleraesuis</name>
    <dbReference type="NCBI Taxonomy" id="28901"/>
    <lineage>
        <taxon>Bacteria</taxon>
        <taxon>Pseudomonadati</taxon>
        <taxon>Pseudomonadota</taxon>
        <taxon>Gammaproteobacteria</taxon>
        <taxon>Enterobacterales</taxon>
        <taxon>Enterobacteriaceae</taxon>
        <taxon>Salmonella</taxon>
    </lineage>
</organism>
<dbReference type="InterPro" id="IPR050263">
    <property type="entry name" value="Bact_Fimbrial_Adh_Pro"/>
</dbReference>
<evidence type="ECO:0000256" key="3">
    <source>
        <dbReference type="ARBA" id="ARBA00022729"/>
    </source>
</evidence>
<gene>
    <name evidence="6" type="ORF">BVJ40_14825</name>
</gene>
<comment type="caution">
    <text evidence="6">The sequence shown here is derived from an EMBL/GenBank/DDBJ whole genome shotgun (WGS) entry which is preliminary data.</text>
</comment>
<dbReference type="InterPro" id="IPR036937">
    <property type="entry name" value="Adhesion_dom_fimbrial_sf"/>
</dbReference>
<dbReference type="Gene3D" id="2.60.40.1090">
    <property type="entry name" value="Fimbrial-type adhesion domain"/>
    <property type="match status" value="1"/>
</dbReference>
<accession>A0A5U7LUQ0</accession>
<sequence length="170" mass="17892">MVAGVLVMAGGAQAAGTALDVTFTGALVDRMCQFEQGDAPLEVTFPTRALKYFEQYGRTETETFAIGLKDCTSSTQAKLVDLTFAFPQTQVVNGVSMLKPSGDTGLLIGLLDGKNAPIVPDKAVEMGTITQTGDGTLNRFMLGAYVMSPPDGAVKAGQYSATTTFTVSYR</sequence>
<comment type="subcellular location">
    <subcellularLocation>
        <location evidence="1">Fimbrium</location>
    </subcellularLocation>
</comment>
<keyword evidence="3" id="KW-0732">Signal</keyword>
<dbReference type="InterPro" id="IPR000259">
    <property type="entry name" value="Adhesion_dom_fimbrial"/>
</dbReference>
<evidence type="ECO:0000256" key="2">
    <source>
        <dbReference type="ARBA" id="ARBA00006671"/>
    </source>
</evidence>
<dbReference type="GO" id="GO:0009289">
    <property type="term" value="C:pilus"/>
    <property type="evidence" value="ECO:0007669"/>
    <property type="project" value="UniProtKB-SubCell"/>
</dbReference>